<keyword evidence="2" id="KW-0813">Transport</keyword>
<dbReference type="InterPro" id="IPR030660">
    <property type="entry name" value="ABC_branched_ATPase_LivF/BraG"/>
</dbReference>
<evidence type="ECO:0000313" key="7">
    <source>
        <dbReference type="EMBL" id="ACL45578.1"/>
    </source>
</evidence>
<keyword evidence="4" id="KW-0067">ATP-binding</keyword>
<dbReference type="PANTHER" id="PTHR43820">
    <property type="entry name" value="HIGH-AFFINITY BRANCHED-CHAIN AMINO ACID TRANSPORT ATP-BINDING PROTEIN LIVF"/>
    <property type="match status" value="1"/>
</dbReference>
<dbReference type="InterPro" id="IPR017871">
    <property type="entry name" value="ABC_transporter-like_CS"/>
</dbReference>
<dbReference type="STRING" id="395961.Cyan7425_3251"/>
<dbReference type="GO" id="GO:0015807">
    <property type="term" value="P:L-amino acid transport"/>
    <property type="evidence" value="ECO:0007669"/>
    <property type="project" value="TreeGrafter"/>
</dbReference>
<evidence type="ECO:0000256" key="5">
    <source>
        <dbReference type="ARBA" id="ARBA00022970"/>
    </source>
</evidence>
<dbReference type="SMART" id="SM00382">
    <property type="entry name" value="AAA"/>
    <property type="match status" value="1"/>
</dbReference>
<dbReference type="GO" id="GO:0016887">
    <property type="term" value="F:ATP hydrolysis activity"/>
    <property type="evidence" value="ECO:0007669"/>
    <property type="project" value="InterPro"/>
</dbReference>
<reference evidence="7" key="1">
    <citation type="submission" date="2009-01" db="EMBL/GenBank/DDBJ databases">
        <title>Complete sequence of chromosome Cyanothece sp. PCC 7425.</title>
        <authorList>
            <consortium name="US DOE Joint Genome Institute"/>
            <person name="Lucas S."/>
            <person name="Copeland A."/>
            <person name="Lapidus A."/>
            <person name="Glavina del Rio T."/>
            <person name="Dalin E."/>
            <person name="Tice H."/>
            <person name="Bruce D."/>
            <person name="Goodwin L."/>
            <person name="Pitluck S."/>
            <person name="Sims D."/>
            <person name="Meineke L."/>
            <person name="Brettin T."/>
            <person name="Detter J.C."/>
            <person name="Han C."/>
            <person name="Larimer F."/>
            <person name="Land M."/>
            <person name="Hauser L."/>
            <person name="Kyrpides N."/>
            <person name="Ovchinnikova G."/>
            <person name="Liberton M."/>
            <person name="Stoeckel J."/>
            <person name="Banerjee A."/>
            <person name="Singh A."/>
            <person name="Page L."/>
            <person name="Sato H."/>
            <person name="Zhao L."/>
            <person name="Sherman L."/>
            <person name="Pakrasi H."/>
            <person name="Richardson P."/>
        </authorList>
    </citation>
    <scope>NUCLEOTIDE SEQUENCE</scope>
    <source>
        <strain evidence="7">PCC 7425</strain>
    </source>
</reference>
<dbReference type="InterPro" id="IPR027417">
    <property type="entry name" value="P-loop_NTPase"/>
</dbReference>
<dbReference type="SUPFAM" id="SSF52540">
    <property type="entry name" value="P-loop containing nucleoside triphosphate hydrolases"/>
    <property type="match status" value="1"/>
</dbReference>
<comment type="similarity">
    <text evidence="1">Belongs to the ABC transporter superfamily.</text>
</comment>
<dbReference type="OrthoDB" id="538665at2"/>
<gene>
    <name evidence="7" type="ordered locus">Cyan7425_3251</name>
</gene>
<accession>B8HNZ1</accession>
<sequence length="244" mass="27068">MNFSTPEPSPRLLELQNLSVNYGNIQALQNIDLYIDAGECVTLIGANGAGKSTTLRTISRLLNPRQGDIIYNGRNIKRRRPDQVVQMGIAHSPEGRRVLARQSVLDNLILGAYVRQDHSKIRFDLEQQFALFPRLAERRHQLAGTLSGGEQQMLAIGRALMSRPQLLLLDEPSLGLAPTIVREIFTIIENLRQTGVTILLVEQNANLALQIADRGYVLEAGRITLTGPAADLLKDERVKQAYLG</sequence>
<proteinExistence type="inferred from homology"/>
<dbReference type="EMBL" id="CP001344">
    <property type="protein sequence ID" value="ACL45578.1"/>
    <property type="molecule type" value="Genomic_DNA"/>
</dbReference>
<dbReference type="PIRSF" id="PIRSF039137">
    <property type="entry name" value="ABC_branched_ATPase"/>
    <property type="match status" value="1"/>
</dbReference>
<evidence type="ECO:0000259" key="6">
    <source>
        <dbReference type="PROSITE" id="PS50893"/>
    </source>
</evidence>
<dbReference type="InterPro" id="IPR003439">
    <property type="entry name" value="ABC_transporter-like_ATP-bd"/>
</dbReference>
<dbReference type="HOGENOM" id="CLU_000604_1_2_3"/>
<dbReference type="PANTHER" id="PTHR43820:SF3">
    <property type="entry name" value="BRANCHED-CHAIN AMINO ACID TRANSPORT SYSTEM,ATP-BINDING PROTEIN"/>
    <property type="match status" value="1"/>
</dbReference>
<dbReference type="InterPro" id="IPR052156">
    <property type="entry name" value="BCAA_Transport_ATP-bd_LivF"/>
</dbReference>
<feature type="domain" description="ABC transporter" evidence="6">
    <location>
        <begin position="13"/>
        <end position="243"/>
    </location>
</feature>
<keyword evidence="5" id="KW-0029">Amino-acid transport</keyword>
<dbReference type="CDD" id="cd03224">
    <property type="entry name" value="ABC_TM1139_LivF_branched"/>
    <property type="match status" value="1"/>
</dbReference>
<dbReference type="PROSITE" id="PS50893">
    <property type="entry name" value="ABC_TRANSPORTER_2"/>
    <property type="match status" value="1"/>
</dbReference>
<dbReference type="Gene3D" id="3.40.50.300">
    <property type="entry name" value="P-loop containing nucleotide triphosphate hydrolases"/>
    <property type="match status" value="1"/>
</dbReference>
<dbReference type="AlphaFoldDB" id="B8HNZ1"/>
<organism evidence="7">
    <name type="scientific">Cyanothece sp. (strain PCC 7425 / ATCC 29141)</name>
    <dbReference type="NCBI Taxonomy" id="395961"/>
    <lineage>
        <taxon>Bacteria</taxon>
        <taxon>Bacillati</taxon>
        <taxon>Cyanobacteriota</taxon>
        <taxon>Cyanophyceae</taxon>
        <taxon>Gomontiellales</taxon>
        <taxon>Cyanothecaceae</taxon>
        <taxon>Cyanothece</taxon>
    </lineage>
</organism>
<dbReference type="PROSITE" id="PS00211">
    <property type="entry name" value="ABC_TRANSPORTER_1"/>
    <property type="match status" value="1"/>
</dbReference>
<evidence type="ECO:0000256" key="1">
    <source>
        <dbReference type="ARBA" id="ARBA00005417"/>
    </source>
</evidence>
<dbReference type="KEGG" id="cyn:Cyan7425_3251"/>
<dbReference type="eggNOG" id="COG0410">
    <property type="taxonomic scope" value="Bacteria"/>
</dbReference>
<name>B8HNZ1_CYAP4</name>
<evidence type="ECO:0000256" key="3">
    <source>
        <dbReference type="ARBA" id="ARBA00022741"/>
    </source>
</evidence>
<evidence type="ECO:0000256" key="2">
    <source>
        <dbReference type="ARBA" id="ARBA00022448"/>
    </source>
</evidence>
<keyword evidence="3" id="KW-0547">Nucleotide-binding</keyword>
<evidence type="ECO:0000256" key="4">
    <source>
        <dbReference type="ARBA" id="ARBA00022840"/>
    </source>
</evidence>
<protein>
    <submittedName>
        <fullName evidence="7">ABC transporter related</fullName>
    </submittedName>
</protein>
<dbReference type="GO" id="GO:0015658">
    <property type="term" value="F:branched-chain amino acid transmembrane transporter activity"/>
    <property type="evidence" value="ECO:0007669"/>
    <property type="project" value="InterPro"/>
</dbReference>
<dbReference type="InterPro" id="IPR003593">
    <property type="entry name" value="AAA+_ATPase"/>
</dbReference>
<dbReference type="GO" id="GO:0005524">
    <property type="term" value="F:ATP binding"/>
    <property type="evidence" value="ECO:0007669"/>
    <property type="project" value="UniProtKB-KW"/>
</dbReference>
<dbReference type="Pfam" id="PF00005">
    <property type="entry name" value="ABC_tran"/>
    <property type="match status" value="1"/>
</dbReference>